<dbReference type="Proteomes" id="UP000238350">
    <property type="component" value="Unassembled WGS sequence"/>
</dbReference>
<dbReference type="STRING" id="45607.A0A2T0FE46"/>
<keyword evidence="1 3" id="KW-0853">WD repeat</keyword>
<sequence length="317" mass="33852">MEITAGPHGDTISKVCCGSRYILTTSWDSTAALCNYDGRSALRATFDGPVLSGCFSSDESRLFVGSTEKRVAMVDIESSKISGVGSVFSAPVSQVCPNAPGGPWSLIAASQDGHLQTIDARQPGGISYKIDPKVVCADTASNTLVLGLEDRGVQVLDLRQISKPLFTRKLNLEHPLAQVRCSVDGKIFAASSLASRIVVEKAEPQPSAENFLFRAHRVATDNGYDAHAVFGLAFHPLDNNILVTGGTDCSVAVWDLKKRECINSYCNLLYNVSGLDVSPAGDSMAIALSSMPYLRTPAQSKNSNPSTLLIKKNIKLV</sequence>
<evidence type="ECO:0000313" key="5">
    <source>
        <dbReference type="Proteomes" id="UP000238350"/>
    </source>
</evidence>
<reference evidence="4 5" key="1">
    <citation type="submission" date="2017-04" db="EMBL/GenBank/DDBJ databases">
        <title>Genome sequencing of [Candida] sorbophila.</title>
        <authorList>
            <person name="Ahn J.O."/>
        </authorList>
    </citation>
    <scope>NUCLEOTIDE SEQUENCE [LARGE SCALE GENOMIC DNA]</scope>
    <source>
        <strain evidence="4 5">DS02</strain>
    </source>
</reference>
<dbReference type="InterPro" id="IPR015943">
    <property type="entry name" value="WD40/YVTN_repeat-like_dom_sf"/>
</dbReference>
<dbReference type="Gene3D" id="2.130.10.10">
    <property type="entry name" value="YVTN repeat-like/Quinoprotein amine dehydrogenase"/>
    <property type="match status" value="1"/>
</dbReference>
<dbReference type="SUPFAM" id="SSF50978">
    <property type="entry name" value="WD40 repeat-like"/>
    <property type="match status" value="1"/>
</dbReference>
<dbReference type="Pfam" id="PF00400">
    <property type="entry name" value="WD40"/>
    <property type="match status" value="1"/>
</dbReference>
<dbReference type="PANTHER" id="PTHR10971">
    <property type="entry name" value="MRNA EXPORT FACTOR AND BUB3"/>
    <property type="match status" value="1"/>
</dbReference>
<dbReference type="EMBL" id="NDIQ01000001">
    <property type="protein sequence ID" value="PRT53237.1"/>
    <property type="molecule type" value="Genomic_DNA"/>
</dbReference>
<proteinExistence type="predicted"/>
<dbReference type="InterPro" id="IPR036322">
    <property type="entry name" value="WD40_repeat_dom_sf"/>
</dbReference>
<dbReference type="InterPro" id="IPR001680">
    <property type="entry name" value="WD40_rpt"/>
</dbReference>
<keyword evidence="5" id="KW-1185">Reference proteome</keyword>
<dbReference type="RefSeq" id="XP_024663183.1">
    <property type="nucleotide sequence ID" value="XM_024807415.1"/>
</dbReference>
<name>A0A2T0FE46_9ASCO</name>
<organism evidence="4 5">
    <name type="scientific">Wickerhamiella sorbophila</name>
    <dbReference type="NCBI Taxonomy" id="45607"/>
    <lineage>
        <taxon>Eukaryota</taxon>
        <taxon>Fungi</taxon>
        <taxon>Dikarya</taxon>
        <taxon>Ascomycota</taxon>
        <taxon>Saccharomycotina</taxon>
        <taxon>Dipodascomycetes</taxon>
        <taxon>Dipodascales</taxon>
        <taxon>Trichomonascaceae</taxon>
        <taxon>Wickerhamiella</taxon>
    </lineage>
</organism>
<keyword evidence="2" id="KW-0677">Repeat</keyword>
<dbReference type="SMART" id="SM00320">
    <property type="entry name" value="WD40"/>
    <property type="match status" value="3"/>
</dbReference>
<dbReference type="PROSITE" id="PS50082">
    <property type="entry name" value="WD_REPEATS_2"/>
    <property type="match status" value="1"/>
</dbReference>
<dbReference type="AlphaFoldDB" id="A0A2T0FE46"/>
<feature type="repeat" description="WD" evidence="3">
    <location>
        <begin position="229"/>
        <end position="264"/>
    </location>
</feature>
<protein>
    <submittedName>
        <fullName evidence="4">Mitotic checkpoint protein bub3</fullName>
    </submittedName>
</protein>
<evidence type="ECO:0000256" key="3">
    <source>
        <dbReference type="PROSITE-ProRule" id="PRU00221"/>
    </source>
</evidence>
<dbReference type="OrthoDB" id="361494at2759"/>
<accession>A0A2T0FE46</accession>
<gene>
    <name evidence="4" type="ORF">B9G98_00857</name>
</gene>
<dbReference type="GeneID" id="36514606"/>
<evidence type="ECO:0000256" key="2">
    <source>
        <dbReference type="ARBA" id="ARBA00022737"/>
    </source>
</evidence>
<dbReference type="PROSITE" id="PS00678">
    <property type="entry name" value="WD_REPEATS_1"/>
    <property type="match status" value="1"/>
</dbReference>
<evidence type="ECO:0000256" key="1">
    <source>
        <dbReference type="ARBA" id="ARBA00022574"/>
    </source>
</evidence>
<dbReference type="InterPro" id="IPR019775">
    <property type="entry name" value="WD40_repeat_CS"/>
</dbReference>
<evidence type="ECO:0000313" key="4">
    <source>
        <dbReference type="EMBL" id="PRT53237.1"/>
    </source>
</evidence>
<comment type="caution">
    <text evidence="4">The sequence shown here is derived from an EMBL/GenBank/DDBJ whole genome shotgun (WGS) entry which is preliminary data.</text>
</comment>